<keyword evidence="4" id="KW-1185">Reference proteome</keyword>
<sequence>MSVSRAITVSLVDRTFSPRLKLAEQAILGYSEPGTSRCIPLVEAMRRGLIIESQGIRLLEAQIATGGLIDPIVGYRIPNHVALSRGIFDHRLAGIISNSTDNVKSYFDPYTGGNLMYRELMGRCIRKKRRYGEVLLLPLKAQIPIASALQRGPLRRRDVIIVDPASKIHMSVNQALTANLIDEQTAEKLNHQGGAWIE</sequence>
<dbReference type="GO" id="GO:0005198">
    <property type="term" value="F:structural molecule activity"/>
    <property type="evidence" value="ECO:0007669"/>
    <property type="project" value="TreeGrafter"/>
</dbReference>
<dbReference type="Gene3D" id="3.90.1290.10">
    <property type="entry name" value="Plakin repeat"/>
    <property type="match status" value="1"/>
</dbReference>
<dbReference type="InterPro" id="IPR043197">
    <property type="entry name" value="Plakin"/>
</dbReference>
<reference evidence="4" key="1">
    <citation type="submission" date="2003-08" db="EMBL/GenBank/DDBJ databases">
        <authorList>
            <person name="Birren B."/>
            <person name="Nusbaum C."/>
            <person name="Abebe A."/>
            <person name="Abouelleil A."/>
            <person name="Adekoya E."/>
            <person name="Ait-zahra M."/>
            <person name="Allen N."/>
            <person name="Allen T."/>
            <person name="An P."/>
            <person name="Anderson M."/>
            <person name="Anderson S."/>
            <person name="Arachchi H."/>
            <person name="Armbruster J."/>
            <person name="Bachantsang P."/>
            <person name="Baldwin J."/>
            <person name="Barry A."/>
            <person name="Bayul T."/>
            <person name="Blitshsteyn B."/>
            <person name="Bloom T."/>
            <person name="Blye J."/>
            <person name="Boguslavskiy L."/>
            <person name="Borowsky M."/>
            <person name="Boukhgalter B."/>
            <person name="Brunache A."/>
            <person name="Butler J."/>
            <person name="Calixte N."/>
            <person name="Calvo S."/>
            <person name="Camarata J."/>
            <person name="Campo K."/>
            <person name="Chang J."/>
            <person name="Cheshatsang Y."/>
            <person name="Citroen M."/>
            <person name="Collymore A."/>
            <person name="Considine T."/>
            <person name="Cook A."/>
            <person name="Cooke P."/>
            <person name="Corum B."/>
            <person name="Cuomo C."/>
            <person name="David R."/>
            <person name="Dawoe T."/>
            <person name="Degray S."/>
            <person name="Dodge S."/>
            <person name="Dooley K."/>
            <person name="Dorje P."/>
            <person name="Dorjee K."/>
            <person name="Dorris L."/>
            <person name="Duffey N."/>
            <person name="Dupes A."/>
            <person name="Elkins T."/>
            <person name="Engels R."/>
            <person name="Erickson J."/>
            <person name="Farina A."/>
            <person name="Faro S."/>
            <person name="Ferreira P."/>
            <person name="Fischer H."/>
            <person name="Fitzgerald M."/>
            <person name="Foley K."/>
            <person name="Gage D."/>
            <person name="Galagan J."/>
            <person name="Gearin G."/>
            <person name="Gnerre S."/>
            <person name="Gnirke A."/>
            <person name="Goyette A."/>
            <person name="Graham J."/>
            <person name="Grandbois E."/>
            <person name="Gyaltsen K."/>
            <person name="Hafez N."/>
            <person name="Hagopian D."/>
            <person name="Hagos B."/>
            <person name="Hall J."/>
            <person name="Hatcher B."/>
            <person name="Heller A."/>
            <person name="Higgins H."/>
            <person name="Honan T."/>
            <person name="Horn A."/>
            <person name="Houde N."/>
            <person name="Hughes L."/>
            <person name="Hulme W."/>
            <person name="Husby E."/>
            <person name="Iliev I."/>
            <person name="Jaffe D."/>
            <person name="Jones C."/>
            <person name="Kamal M."/>
            <person name="Kamat A."/>
            <person name="Kamvysselis M."/>
            <person name="Karlsson E."/>
            <person name="Kells C."/>
            <person name="Kieu A."/>
            <person name="Kisner P."/>
            <person name="Kodira C."/>
            <person name="Kulbokas E."/>
            <person name="Labutti K."/>
            <person name="Lama D."/>
            <person name="Landers T."/>
            <person name="Leger J."/>
            <person name="Levine S."/>
            <person name="Lewis D."/>
            <person name="Lewis T."/>
            <person name="Lindblad-toh K."/>
            <person name="Liu X."/>
            <person name="Lokyitsang T."/>
            <person name="Lokyitsang Y."/>
            <person name="Lucien O."/>
            <person name="Lui A."/>
            <person name="Ma L.J."/>
            <person name="Mabbitt R."/>
            <person name="Macdonald J."/>
            <person name="Maclean C."/>
            <person name="Major J."/>
            <person name="Manning J."/>
            <person name="Marabella R."/>
            <person name="Maru K."/>
            <person name="Matthews C."/>
            <person name="Mauceli E."/>
            <person name="Mccarthy M."/>
            <person name="Mcdonough S."/>
            <person name="Mcghee T."/>
            <person name="Meldrim J."/>
            <person name="Meneus L."/>
            <person name="Mesirov J."/>
            <person name="Mihalev A."/>
            <person name="Mihova T."/>
            <person name="Mikkelsen T."/>
            <person name="Mlenga V."/>
            <person name="Moru K."/>
            <person name="Mozes J."/>
            <person name="Mulrain L."/>
            <person name="Munson G."/>
            <person name="Naylor J."/>
            <person name="Newes C."/>
            <person name="Nguyen C."/>
            <person name="Nguyen N."/>
            <person name="Nguyen T."/>
            <person name="Nicol R."/>
            <person name="Nielsen C."/>
            <person name="Nizzari M."/>
            <person name="Norbu C."/>
            <person name="Norbu N."/>
            <person name="O'donnell P."/>
            <person name="Okoawo O."/>
            <person name="O'leary S."/>
            <person name="Omotosho B."/>
            <person name="O'neill K."/>
            <person name="Osman S."/>
            <person name="Parker S."/>
            <person name="Perrin D."/>
            <person name="Phunkhang P."/>
            <person name="Piqani B."/>
            <person name="Purcell S."/>
            <person name="Rachupka T."/>
            <person name="Ramasamy U."/>
            <person name="Rameau R."/>
            <person name="Ray V."/>
            <person name="Raymond C."/>
            <person name="Retta R."/>
            <person name="Richardson S."/>
            <person name="Rise C."/>
            <person name="Rodriguez J."/>
            <person name="Rogers J."/>
            <person name="Rogov P."/>
            <person name="Rutman M."/>
            <person name="Schupbach R."/>
            <person name="Seaman C."/>
            <person name="Settipalli S."/>
            <person name="Sharpe T."/>
            <person name="Sheridan J."/>
            <person name="Sherpa N."/>
            <person name="Shi J."/>
            <person name="Smirnov S."/>
            <person name="Smith C."/>
            <person name="Sougnez C."/>
            <person name="Spencer B."/>
            <person name="Stalker J."/>
            <person name="Stange-thomann N."/>
            <person name="Stavropoulos S."/>
            <person name="Stetson K."/>
            <person name="Stone C."/>
            <person name="Stone S."/>
            <person name="Stubbs M."/>
            <person name="Talamas J."/>
            <person name="Tchuinga P."/>
            <person name="Tenzing P."/>
            <person name="Tesfaye S."/>
            <person name="Theodore J."/>
            <person name="Thoulutsang Y."/>
            <person name="Topham K."/>
            <person name="Towey S."/>
            <person name="Tsamla T."/>
            <person name="Tsomo N."/>
            <person name="Vallee D."/>
            <person name="Vassiliev H."/>
            <person name="Venkataraman V."/>
            <person name="Vinson J."/>
            <person name="Vo A."/>
            <person name="Wade C."/>
            <person name="Wang S."/>
            <person name="Wangchuk T."/>
            <person name="Wangdi T."/>
            <person name="Whittaker C."/>
            <person name="Wilkinson J."/>
            <person name="Wu Y."/>
            <person name="Wyman D."/>
            <person name="Yadav S."/>
            <person name="Yang S."/>
            <person name="Yang X."/>
            <person name="Yeager S."/>
            <person name="Yee E."/>
            <person name="Young G."/>
            <person name="Zainoun J."/>
            <person name="Zembeck L."/>
            <person name="Zimmer A."/>
            <person name="Zody M."/>
            <person name="Lander E."/>
        </authorList>
    </citation>
    <scope>NUCLEOTIDE SEQUENCE [LARGE SCALE GENOMIC DNA]</scope>
</reference>
<dbReference type="InParanoid" id="H2YPX9"/>
<dbReference type="GO" id="GO:0042060">
    <property type="term" value="P:wound healing"/>
    <property type="evidence" value="ECO:0007669"/>
    <property type="project" value="TreeGrafter"/>
</dbReference>
<keyword evidence="1" id="KW-0597">Phosphoprotein</keyword>
<accession>H2YPX9</accession>
<dbReference type="InterPro" id="IPR035915">
    <property type="entry name" value="Plakin_repeat_sf"/>
</dbReference>
<dbReference type="GO" id="GO:0016020">
    <property type="term" value="C:membrane"/>
    <property type="evidence" value="ECO:0007669"/>
    <property type="project" value="TreeGrafter"/>
</dbReference>
<dbReference type="PANTHER" id="PTHR23169">
    <property type="entry name" value="ENVOPLAKIN"/>
    <property type="match status" value="1"/>
</dbReference>
<organism evidence="3 4">
    <name type="scientific">Ciona savignyi</name>
    <name type="common">Pacific transparent sea squirt</name>
    <dbReference type="NCBI Taxonomy" id="51511"/>
    <lineage>
        <taxon>Eukaryota</taxon>
        <taxon>Metazoa</taxon>
        <taxon>Chordata</taxon>
        <taxon>Tunicata</taxon>
        <taxon>Ascidiacea</taxon>
        <taxon>Phlebobranchia</taxon>
        <taxon>Cionidae</taxon>
        <taxon>Ciona</taxon>
    </lineage>
</organism>
<dbReference type="Proteomes" id="UP000007875">
    <property type="component" value="Unassembled WGS sequence"/>
</dbReference>
<dbReference type="Ensembl" id="ENSCSAVT00000007484.1">
    <property type="protein sequence ID" value="ENSCSAVP00000007387.1"/>
    <property type="gene ID" value="ENSCSAVG00000004411.1"/>
</dbReference>
<evidence type="ECO:0000256" key="1">
    <source>
        <dbReference type="ARBA" id="ARBA00022553"/>
    </source>
</evidence>
<dbReference type="SMART" id="SM00250">
    <property type="entry name" value="PLEC"/>
    <property type="match status" value="3"/>
</dbReference>
<evidence type="ECO:0000256" key="2">
    <source>
        <dbReference type="ARBA" id="ARBA00022737"/>
    </source>
</evidence>
<name>H2YPX9_CIOSA</name>
<dbReference type="OMA" id="ELMGRCI"/>
<protein>
    <submittedName>
        <fullName evidence="3">Uncharacterized protein</fullName>
    </submittedName>
</protein>
<dbReference type="InterPro" id="IPR001101">
    <property type="entry name" value="Plectin_repeat"/>
</dbReference>
<dbReference type="GO" id="GO:0005882">
    <property type="term" value="C:intermediate filament"/>
    <property type="evidence" value="ECO:0007669"/>
    <property type="project" value="TreeGrafter"/>
</dbReference>
<keyword evidence="2" id="KW-0677">Repeat</keyword>
<dbReference type="GO" id="GO:0045104">
    <property type="term" value="P:intermediate filament cytoskeleton organization"/>
    <property type="evidence" value="ECO:0007669"/>
    <property type="project" value="InterPro"/>
</dbReference>
<dbReference type="SUPFAM" id="SSF75399">
    <property type="entry name" value="Plakin repeat"/>
    <property type="match status" value="2"/>
</dbReference>
<dbReference type="Pfam" id="PF00681">
    <property type="entry name" value="Plectin"/>
    <property type="match status" value="2"/>
</dbReference>
<dbReference type="Gene3D" id="3.30.160.780">
    <property type="match status" value="1"/>
</dbReference>
<dbReference type="STRING" id="51511.ENSCSAVP00000007387"/>
<proteinExistence type="predicted"/>
<evidence type="ECO:0000313" key="3">
    <source>
        <dbReference type="Ensembl" id="ENSCSAVP00000007387.1"/>
    </source>
</evidence>
<dbReference type="eggNOG" id="KOG0516">
    <property type="taxonomic scope" value="Eukaryota"/>
</dbReference>
<reference evidence="3" key="2">
    <citation type="submission" date="2025-08" db="UniProtKB">
        <authorList>
            <consortium name="Ensembl"/>
        </authorList>
    </citation>
    <scope>IDENTIFICATION</scope>
</reference>
<evidence type="ECO:0000313" key="4">
    <source>
        <dbReference type="Proteomes" id="UP000007875"/>
    </source>
</evidence>
<dbReference type="PANTHER" id="PTHR23169:SF23">
    <property type="entry name" value="SHORT STOP, ISOFORM H"/>
    <property type="match status" value="1"/>
</dbReference>
<dbReference type="HOGENOM" id="CLU_1383742_0_0_1"/>
<dbReference type="GO" id="GO:0005737">
    <property type="term" value="C:cytoplasm"/>
    <property type="evidence" value="ECO:0007669"/>
    <property type="project" value="TreeGrafter"/>
</dbReference>
<reference evidence="3" key="3">
    <citation type="submission" date="2025-09" db="UniProtKB">
        <authorList>
            <consortium name="Ensembl"/>
        </authorList>
    </citation>
    <scope>IDENTIFICATION</scope>
</reference>
<dbReference type="AlphaFoldDB" id="H2YPX9"/>
<dbReference type="GeneTree" id="ENSGT00940000154843"/>